<dbReference type="RefSeq" id="WP_118886057.1">
    <property type="nucleotide sequence ID" value="NZ_CP032100.1"/>
</dbReference>
<organism evidence="1 2">
    <name type="scientific">Arcobacter suis CECT 7833</name>
    <dbReference type="NCBI Taxonomy" id="663365"/>
    <lineage>
        <taxon>Bacteria</taxon>
        <taxon>Pseudomonadati</taxon>
        <taxon>Campylobacterota</taxon>
        <taxon>Epsilonproteobacteria</taxon>
        <taxon>Campylobacterales</taxon>
        <taxon>Arcobacteraceae</taxon>
        <taxon>Arcobacter</taxon>
    </lineage>
</organism>
<gene>
    <name evidence="1" type="ORF">ASUIS_1024</name>
</gene>
<evidence type="ECO:0008006" key="3">
    <source>
        <dbReference type="Google" id="ProtNLM"/>
    </source>
</evidence>
<accession>A0AAD0SQE5</accession>
<evidence type="ECO:0000313" key="2">
    <source>
        <dbReference type="Proteomes" id="UP000263040"/>
    </source>
</evidence>
<keyword evidence="2" id="KW-1185">Reference proteome</keyword>
<name>A0AAD0SQE5_9BACT</name>
<evidence type="ECO:0000313" key="1">
    <source>
        <dbReference type="EMBL" id="AXX89512.1"/>
    </source>
</evidence>
<dbReference type="AlphaFoldDB" id="A0AAD0SQE5"/>
<reference evidence="1 2" key="1">
    <citation type="submission" date="2018-08" db="EMBL/GenBank/DDBJ databases">
        <title>Complete genome of the Arcobacter suis type strain LMG 26152.</title>
        <authorList>
            <person name="Miller W.G."/>
            <person name="Yee E."/>
            <person name="Bono J.L."/>
        </authorList>
    </citation>
    <scope>NUCLEOTIDE SEQUENCE [LARGE SCALE GENOMIC DNA]</scope>
    <source>
        <strain evidence="1 2">CECT 7833</strain>
    </source>
</reference>
<dbReference type="EMBL" id="CP032100">
    <property type="protein sequence ID" value="AXX89512.1"/>
    <property type="molecule type" value="Genomic_DNA"/>
</dbReference>
<dbReference type="Proteomes" id="UP000263040">
    <property type="component" value="Chromosome"/>
</dbReference>
<protein>
    <recommendedName>
        <fullName evidence="3">Plasmid replication protein RepL domain-containing protein</fullName>
    </recommendedName>
</protein>
<dbReference type="KEGG" id="asui:ASUIS_1024"/>
<proteinExistence type="predicted"/>
<sequence length="147" mass="17550">MNLTDIQKSTIKRVIEFNSNKETNYLYLKHSLIDYIFKLDITSSSKLFLIYLIKNISLDFRHLFIITPYEKVVKDLKISKPTIVKSIKELNSKEIIKLHSGTNKEENTKIKEFIFEREQFKLYTPNQHNIIDLTIFFKNFLNQSKEN</sequence>